<feature type="domain" description="SipL SPOCS" evidence="1">
    <location>
        <begin position="204"/>
        <end position="274"/>
    </location>
</feature>
<organism evidence="2 3">
    <name type="scientific">Subdoligranulum variabile DSM 15176</name>
    <dbReference type="NCBI Taxonomy" id="411471"/>
    <lineage>
        <taxon>Bacteria</taxon>
        <taxon>Bacillati</taxon>
        <taxon>Bacillota</taxon>
        <taxon>Clostridia</taxon>
        <taxon>Eubacteriales</taxon>
        <taxon>Oscillospiraceae</taxon>
        <taxon>Subdoligranulum</taxon>
    </lineage>
</organism>
<sequence length="531" mass="58042">MHQTANQAINGKGQSNMELKVFKDTIAAYGGRWETRLELPVETEILIPDYLPAVFKIVKCLMEPVVLQNRVTASRWQVEGYLRCTVYYQSEEPGCRLYRTEQKFAFEKSVELPEGLYAEGPAQLWGEPEYCNCRAVSEHRIDLRGAYILCGAVLLSKECELLTSLADCGIEQRTRELDGLQRIAAEEKTLTAETTLQIPDVGEAVLDIGGNFSLGSATLQTGQASVQGTLQMQVCYQAADSEELEVRQKEIPVQQTVELPGAAEEDTCIAWGKVMACTLTAADVSGEAVLNITWKLHLEVWHRAARTVVADAYSTVCQTQTIQTVCKLLNQTADLGGRTSVVLEDELPDPEVTVKGCFVSLGNAIPVAEENDKEGKFSLQGKGTAHVFCADARGELTCYDKSFTWQPEGSWNGTTADACVCMGASAARVSSSKNGGRLRVELEVETQGMLLQAMACEALCEVELGEEYAEGKDGPALYIYYAQTGERVFDIAKRYHARAKDLVAANRLETDGQVPQDLTTGTACLLIPAAL</sequence>
<accession>D1PM62</accession>
<dbReference type="EMBL" id="ACBY02000023">
    <property type="protein sequence ID" value="EFB75647.1"/>
    <property type="molecule type" value="Genomic_DNA"/>
</dbReference>
<protein>
    <recommendedName>
        <fullName evidence="1">SipL SPOCS domain-containing protein</fullName>
    </recommendedName>
</protein>
<evidence type="ECO:0000259" key="1">
    <source>
        <dbReference type="Pfam" id="PF12673"/>
    </source>
</evidence>
<evidence type="ECO:0000313" key="2">
    <source>
        <dbReference type="EMBL" id="EFB75647.1"/>
    </source>
</evidence>
<name>D1PM62_9FIRM</name>
<dbReference type="HOGENOM" id="CLU_037106_1_0_9"/>
<dbReference type="Pfam" id="PF12673">
    <property type="entry name" value="SipL"/>
    <property type="match status" value="1"/>
</dbReference>
<keyword evidence="3" id="KW-1185">Reference proteome</keyword>
<dbReference type="STRING" id="411471.SUBVAR_05421"/>
<dbReference type="AlphaFoldDB" id="D1PM62"/>
<proteinExistence type="predicted"/>
<dbReference type="InterPro" id="IPR024300">
    <property type="entry name" value="SipL_SPOCS_dom"/>
</dbReference>
<dbReference type="Proteomes" id="UP000003438">
    <property type="component" value="Unassembled WGS sequence"/>
</dbReference>
<gene>
    <name evidence="2" type="ORF">SUBVAR_05421</name>
</gene>
<dbReference type="eggNOG" id="COG1388">
    <property type="taxonomic scope" value="Bacteria"/>
</dbReference>
<evidence type="ECO:0000313" key="3">
    <source>
        <dbReference type="Proteomes" id="UP000003438"/>
    </source>
</evidence>
<comment type="caution">
    <text evidence="2">The sequence shown here is derived from an EMBL/GenBank/DDBJ whole genome shotgun (WGS) entry which is preliminary data.</text>
</comment>
<reference evidence="2" key="1">
    <citation type="submission" date="2009-12" db="EMBL/GenBank/DDBJ databases">
        <authorList>
            <person name="Weinstock G."/>
            <person name="Sodergren E."/>
            <person name="Clifton S."/>
            <person name="Fulton L."/>
            <person name="Fulton B."/>
            <person name="Courtney L."/>
            <person name="Fronick C."/>
            <person name="Harrison M."/>
            <person name="Strong C."/>
            <person name="Farmer C."/>
            <person name="Delahaunty K."/>
            <person name="Markovic C."/>
            <person name="Hall O."/>
            <person name="Minx P."/>
            <person name="Tomlinson C."/>
            <person name="Mitreva M."/>
            <person name="Nelson J."/>
            <person name="Hou S."/>
            <person name="Wollam A."/>
            <person name="Pepin K.H."/>
            <person name="Johnson M."/>
            <person name="Bhonagiri V."/>
            <person name="Nash W.E."/>
            <person name="Warren W."/>
            <person name="Chinwalla A."/>
            <person name="Mardis E.R."/>
            <person name="Wilson R.K."/>
        </authorList>
    </citation>
    <scope>NUCLEOTIDE SEQUENCE [LARGE SCALE GENOMIC DNA]</scope>
    <source>
        <strain evidence="2">DSM 15176</strain>
    </source>
</reference>